<evidence type="ECO:0000256" key="5">
    <source>
        <dbReference type="ARBA" id="ARBA00023004"/>
    </source>
</evidence>
<comment type="caution">
    <text evidence="12">Lacks conserved residue(s) required for the propagation of feature annotation.</text>
</comment>
<comment type="catalytic activity">
    <reaction evidence="8 12 13">
        <text>H2O2 + AH2 = A + 2 H2O</text>
        <dbReference type="Rhea" id="RHEA:30275"/>
        <dbReference type="ChEBI" id="CHEBI:13193"/>
        <dbReference type="ChEBI" id="CHEBI:15377"/>
        <dbReference type="ChEBI" id="CHEBI:16240"/>
        <dbReference type="ChEBI" id="CHEBI:17499"/>
        <dbReference type="EC" id="1.11.1.21"/>
    </reaction>
</comment>
<dbReference type="EMBL" id="LS423452">
    <property type="protein sequence ID" value="SPS05951.1"/>
    <property type="molecule type" value="Genomic_DNA"/>
</dbReference>
<dbReference type="InterPro" id="IPR019794">
    <property type="entry name" value="Peroxidases_AS"/>
</dbReference>
<evidence type="ECO:0000259" key="14">
    <source>
        <dbReference type="PROSITE" id="PS50873"/>
    </source>
</evidence>
<evidence type="ECO:0000256" key="6">
    <source>
        <dbReference type="ARBA" id="ARBA00023324"/>
    </source>
</evidence>
<keyword evidence="2 12" id="KW-0349">Heme</keyword>
<evidence type="ECO:0000313" key="15">
    <source>
        <dbReference type="EMBL" id="SPS05951.1"/>
    </source>
</evidence>
<dbReference type="Gene3D" id="1.10.520.10">
    <property type="match status" value="2"/>
</dbReference>
<dbReference type="PANTHER" id="PTHR30555:SF0">
    <property type="entry name" value="CATALASE-PEROXIDASE"/>
    <property type="match status" value="1"/>
</dbReference>
<dbReference type="FunFam" id="1.10.420.10:FF:000004">
    <property type="entry name" value="Catalase-peroxidase"/>
    <property type="match status" value="1"/>
</dbReference>
<dbReference type="InterPro" id="IPR000763">
    <property type="entry name" value="Catalase_peroxidase"/>
</dbReference>
<keyword evidence="1 12" id="KW-0575">Peroxidase</keyword>
<comment type="function">
    <text evidence="12">Bifunctional enzyme with both catalase and broad-spectrum peroxidase activity.</text>
</comment>
<dbReference type="PRINTS" id="PR00458">
    <property type="entry name" value="PEROXIDASE"/>
</dbReference>
<dbReference type="PROSITE" id="PS00436">
    <property type="entry name" value="PEROXIDASE_2"/>
    <property type="match status" value="1"/>
</dbReference>
<comment type="subunit">
    <text evidence="12">Homodimer or homotetramer.</text>
</comment>
<dbReference type="PANTHER" id="PTHR30555">
    <property type="entry name" value="HYDROPEROXIDASE I, BIFUNCTIONAL CATALASE-PEROXIDASE"/>
    <property type="match status" value="1"/>
</dbReference>
<dbReference type="GO" id="GO:0046872">
    <property type="term" value="F:metal ion binding"/>
    <property type="evidence" value="ECO:0007669"/>
    <property type="project" value="UniProtKB-KW"/>
</dbReference>
<protein>
    <recommendedName>
        <fullName evidence="11 12">Catalase-peroxidase</fullName>
        <shortName evidence="12">CP</shortName>
        <ecNumber evidence="10 12">1.11.1.21</ecNumber>
    </recommendedName>
    <alternativeName>
        <fullName evidence="12">Peroxidase/catalase</fullName>
    </alternativeName>
</protein>
<name>A0A2X0SF11_9PROT</name>
<evidence type="ECO:0000256" key="8">
    <source>
        <dbReference type="ARBA" id="ARBA00051651"/>
    </source>
</evidence>
<reference evidence="15" key="1">
    <citation type="submission" date="2018-05" db="EMBL/GenBank/DDBJ databases">
        <authorList>
            <person name="Lanie J.A."/>
            <person name="Ng W.-L."/>
            <person name="Kazmierczak K.M."/>
            <person name="Andrzejewski T.M."/>
            <person name="Davidsen T.M."/>
            <person name="Wayne K.J."/>
            <person name="Tettelin H."/>
            <person name="Glass J.I."/>
            <person name="Rusch D."/>
            <person name="Podicherti R."/>
            <person name="Tsui H.-C.T."/>
            <person name="Winkler M.E."/>
        </authorList>
    </citation>
    <scope>NUCLEOTIDE SEQUENCE</scope>
    <source>
        <strain evidence="15">KNB</strain>
    </source>
</reference>
<dbReference type="CDD" id="cd00649">
    <property type="entry name" value="catalase_peroxidase_1"/>
    <property type="match status" value="1"/>
</dbReference>
<feature type="cross-link" description="Tryptophyl-tyrosyl-methioninium (Tyr-Met) (with Trp-96)" evidence="12">
    <location>
        <begin position="220"/>
        <end position="246"/>
    </location>
</feature>
<keyword evidence="5 12" id="KW-0408">Iron</keyword>
<dbReference type="SUPFAM" id="SSF48113">
    <property type="entry name" value="Heme-dependent peroxidases"/>
    <property type="match status" value="2"/>
</dbReference>
<dbReference type="NCBIfam" id="NF011635">
    <property type="entry name" value="PRK15061.1"/>
    <property type="match status" value="1"/>
</dbReference>
<dbReference type="PRINTS" id="PR00460">
    <property type="entry name" value="BPEROXIDASE"/>
</dbReference>
<dbReference type="CDD" id="cd08200">
    <property type="entry name" value="catalase_peroxidase_2"/>
    <property type="match status" value="1"/>
</dbReference>
<feature type="active site" description="Proton acceptor" evidence="12">
    <location>
        <position position="97"/>
    </location>
</feature>
<accession>A0A2X0SF11</accession>
<evidence type="ECO:0000256" key="4">
    <source>
        <dbReference type="ARBA" id="ARBA00023002"/>
    </source>
</evidence>
<evidence type="ECO:0000256" key="11">
    <source>
        <dbReference type="ARBA" id="ARBA00074141"/>
    </source>
</evidence>
<proteinExistence type="inferred from homology"/>
<dbReference type="AlphaFoldDB" id="A0A2X0SF11"/>
<evidence type="ECO:0000256" key="3">
    <source>
        <dbReference type="ARBA" id="ARBA00022723"/>
    </source>
</evidence>
<dbReference type="GO" id="GO:0020037">
    <property type="term" value="F:heme binding"/>
    <property type="evidence" value="ECO:0007669"/>
    <property type="project" value="InterPro"/>
</dbReference>
<evidence type="ECO:0000256" key="9">
    <source>
        <dbReference type="ARBA" id="ARBA00060838"/>
    </source>
</evidence>
<evidence type="ECO:0000256" key="7">
    <source>
        <dbReference type="ARBA" id="ARBA00049145"/>
    </source>
</evidence>
<organism evidence="15">
    <name type="scientific">Candidatus Nitrotoga fabula</name>
    <dbReference type="NCBI Taxonomy" id="2182327"/>
    <lineage>
        <taxon>Bacteria</taxon>
        <taxon>Pseudomonadati</taxon>
        <taxon>Pseudomonadota</taxon>
        <taxon>Betaproteobacteria</taxon>
        <taxon>Nitrosomonadales</taxon>
        <taxon>Gallionellaceae</taxon>
        <taxon>Candidatus Nitrotoga</taxon>
    </lineage>
</organism>
<comment type="catalytic activity">
    <reaction evidence="7 12 13">
        <text>2 H2O2 = O2 + 2 H2O</text>
        <dbReference type="Rhea" id="RHEA:20309"/>
        <dbReference type="ChEBI" id="CHEBI:15377"/>
        <dbReference type="ChEBI" id="CHEBI:15379"/>
        <dbReference type="ChEBI" id="CHEBI:16240"/>
        <dbReference type="EC" id="1.11.1.21"/>
    </reaction>
</comment>
<evidence type="ECO:0000256" key="2">
    <source>
        <dbReference type="ARBA" id="ARBA00022617"/>
    </source>
</evidence>
<feature type="site" description="Transition state stabilizer" evidence="12">
    <location>
        <position position="93"/>
    </location>
</feature>
<evidence type="ECO:0000256" key="13">
    <source>
        <dbReference type="RuleBase" id="RU003451"/>
    </source>
</evidence>
<dbReference type="InterPro" id="IPR002016">
    <property type="entry name" value="Haem_peroxidase"/>
</dbReference>
<comment type="PTM">
    <text evidence="12">Formation of the three residue Trp-Tyr-Met cross-link is important for the catalase, but not the peroxidase activity of the enzyme.</text>
</comment>
<dbReference type="Pfam" id="PF00141">
    <property type="entry name" value="peroxidase"/>
    <property type="match status" value="2"/>
</dbReference>
<sequence length="732" mass="80021">MSTESKCPFSGYARTSTVAGSQSNADWWPNQLKLNILHQNSPLSNPMGEAFNYTEEFKSLDLKAVKNDLKALMTDSLDWWPADYGHYGPFFIRMAWHSAGTYRTSDGRGGAGSGTQRFAPLNSWPDNVNLDKARRLIWPIKQKYGRKISWADLIILAGNVALESMGFKTFGFAGGREDIWEPEEDIYWGAEGKWLDDKARYSGEHDLENPLAAVQMGLIYVNPEGPGGNPDPLGSARDVRETFARMAMNDEETVALTCGGHTFGKCHGAGDAKLVGPEPEAAPIEQQGLGWKSSFGTGKGGDQIGSGLEGSWTPTPTKWDMSYLDMLFGNDWVLTKSPAGAHQWTPKQATDSNMAPAAHDASKRVPIIMTAADMAMRMDPDYELIARRFHKNPDEFADAFARAWFKLTHRDMGPLARYLGPEVPAEELIWQDPIPAVDHKLIDDKDIAALKANILASGLSISQLVTTAWASAATFRGSDMRGGANGARIRLAPHKDWEVNQPAELAKVLQKLEAIQKDFNGALSGGKMVSLADVIVLGGCAAVEAAAKKAGLDVKVPFTPGRMDASQQQTDVDAFAVLEPIADGFRNYVRKGLEGSAAEMLVDKAQLMTLTAPEMTVLIGGMRALNANVGQSRHGVFTKRPETLSNDFFVNLLDMNTKWQKSATSEGVLEGRDRATGELKWTGTVIDLVFGSNSRLRALAEVYACSDSQQAFVRDFVAAWNKVMNLDRFDLA</sequence>
<evidence type="ECO:0000256" key="1">
    <source>
        <dbReference type="ARBA" id="ARBA00022559"/>
    </source>
</evidence>
<keyword evidence="3 12" id="KW-0479">Metal-binding</keyword>
<dbReference type="FunFam" id="1.10.520.10:FF:000002">
    <property type="entry name" value="Catalase-peroxidase"/>
    <property type="match status" value="1"/>
</dbReference>
<dbReference type="FunFam" id="1.10.420.10:FF:000002">
    <property type="entry name" value="Catalase-peroxidase"/>
    <property type="match status" value="1"/>
</dbReference>
<dbReference type="NCBIfam" id="TIGR00198">
    <property type="entry name" value="cat_per_HPI"/>
    <property type="match status" value="1"/>
</dbReference>
<keyword evidence="6 12" id="KW-0376">Hydrogen peroxide</keyword>
<gene>
    <name evidence="12 15" type="primary">katG</name>
    <name evidence="15" type="ORF">NITFAB_1541</name>
</gene>
<dbReference type="GO" id="GO:0005829">
    <property type="term" value="C:cytosol"/>
    <property type="evidence" value="ECO:0007669"/>
    <property type="project" value="UniProtKB-ARBA"/>
</dbReference>
<dbReference type="FunFam" id="1.10.520.10:FF:000004">
    <property type="entry name" value="Catalase-peroxidase"/>
    <property type="match status" value="1"/>
</dbReference>
<dbReference type="GO" id="GO:0042744">
    <property type="term" value="P:hydrogen peroxide catabolic process"/>
    <property type="evidence" value="ECO:0007669"/>
    <property type="project" value="UniProtKB-KW"/>
</dbReference>
<feature type="domain" description="Plant heme peroxidase family profile" evidence="14">
    <location>
        <begin position="130"/>
        <end position="426"/>
    </location>
</feature>
<dbReference type="GO" id="GO:0070301">
    <property type="term" value="P:cellular response to hydrogen peroxide"/>
    <property type="evidence" value="ECO:0007669"/>
    <property type="project" value="TreeGrafter"/>
</dbReference>
<evidence type="ECO:0000256" key="12">
    <source>
        <dbReference type="HAMAP-Rule" id="MF_01961"/>
    </source>
</evidence>
<dbReference type="InterPro" id="IPR010255">
    <property type="entry name" value="Haem_peroxidase_sf"/>
</dbReference>
<evidence type="ECO:0000256" key="10">
    <source>
        <dbReference type="ARBA" id="ARBA00067012"/>
    </source>
</evidence>
<feature type="binding site" description="axial binding residue" evidence="12">
    <location>
        <position position="261"/>
    </location>
    <ligand>
        <name>heme b</name>
        <dbReference type="ChEBI" id="CHEBI:60344"/>
    </ligand>
    <ligandPart>
        <name>Fe</name>
        <dbReference type="ChEBI" id="CHEBI:18248"/>
    </ligandPart>
</feature>
<dbReference type="PROSITE" id="PS50873">
    <property type="entry name" value="PEROXIDASE_4"/>
    <property type="match status" value="1"/>
</dbReference>
<comment type="similarity">
    <text evidence="9 12 13">Belongs to the peroxidase family. Peroxidase/catalase subfamily.</text>
</comment>
<dbReference type="EC" id="1.11.1.21" evidence="10 12"/>
<dbReference type="Gene3D" id="1.10.420.10">
    <property type="entry name" value="Peroxidase, domain 2"/>
    <property type="match status" value="2"/>
</dbReference>
<dbReference type="HAMAP" id="MF_01961">
    <property type="entry name" value="Catal_peroxid"/>
    <property type="match status" value="1"/>
</dbReference>
<keyword evidence="4 12" id="KW-0560">Oxidoreductase</keyword>
<dbReference type="GO" id="GO:0004096">
    <property type="term" value="F:catalase activity"/>
    <property type="evidence" value="ECO:0007669"/>
    <property type="project" value="UniProtKB-UniRule"/>
</dbReference>
<comment type="cofactor">
    <cofactor evidence="12">
        <name>heme b</name>
        <dbReference type="ChEBI" id="CHEBI:60344"/>
    </cofactor>
    <text evidence="12">Binds 1 heme b (iron(II)-protoporphyrin IX) group per dimer.</text>
</comment>